<feature type="region of interest" description="Disordered" evidence="12">
    <location>
        <begin position="334"/>
        <end position="366"/>
    </location>
</feature>
<dbReference type="InterPro" id="IPR010442">
    <property type="entry name" value="PET_domain"/>
</dbReference>
<keyword evidence="16" id="KW-1185">Reference proteome</keyword>
<comment type="subcellular location">
    <subcellularLocation>
        <location evidence="1">Endomembrane system</location>
    </subcellularLocation>
</comment>
<dbReference type="PROSITE" id="PS00478">
    <property type="entry name" value="LIM_DOMAIN_1"/>
    <property type="match status" value="1"/>
</dbReference>
<evidence type="ECO:0000256" key="7">
    <source>
        <dbReference type="ARBA" id="ARBA00023038"/>
    </source>
</evidence>
<dbReference type="InterPro" id="IPR033723">
    <property type="entry name" value="PET_prickle"/>
</dbReference>
<keyword evidence="6 11" id="KW-0862">Zinc</keyword>
<feature type="region of interest" description="Disordered" evidence="12">
    <location>
        <begin position="839"/>
        <end position="868"/>
    </location>
</feature>
<evidence type="ECO:0000256" key="6">
    <source>
        <dbReference type="ARBA" id="ARBA00022833"/>
    </source>
</evidence>
<dbReference type="Ensembl" id="ENSEBUT00000012908.1">
    <property type="protein sequence ID" value="ENSEBUP00000012332.1"/>
    <property type="gene ID" value="ENSEBUG00000007860.1"/>
</dbReference>
<evidence type="ECO:0000256" key="10">
    <source>
        <dbReference type="ARBA" id="ARBA00023289"/>
    </source>
</evidence>
<dbReference type="CDD" id="cd09827">
    <property type="entry name" value="PET_Prickle"/>
    <property type="match status" value="1"/>
</dbReference>
<evidence type="ECO:0000256" key="5">
    <source>
        <dbReference type="ARBA" id="ARBA00022737"/>
    </source>
</evidence>
<dbReference type="Gene3D" id="2.10.110.10">
    <property type="entry name" value="Cysteine Rich Protein"/>
    <property type="match status" value="3"/>
</dbReference>
<dbReference type="CDD" id="cd09415">
    <property type="entry name" value="LIM1_Prickle"/>
    <property type="match status" value="1"/>
</dbReference>
<evidence type="ECO:0000313" key="15">
    <source>
        <dbReference type="Ensembl" id="ENSEBUP00000012332.1"/>
    </source>
</evidence>
<dbReference type="InterPro" id="IPR033725">
    <property type="entry name" value="LIM1_prickle"/>
</dbReference>
<feature type="domain" description="PET" evidence="14">
    <location>
        <begin position="35"/>
        <end position="143"/>
    </location>
</feature>
<dbReference type="Pfam" id="PF00412">
    <property type="entry name" value="LIM"/>
    <property type="match status" value="3"/>
</dbReference>
<feature type="compositionally biased region" description="Polar residues" evidence="12">
    <location>
        <begin position="844"/>
        <end position="856"/>
    </location>
</feature>
<proteinExistence type="inferred from homology"/>
<feature type="domain" description="LIM zinc-binding" evidence="13">
    <location>
        <begin position="210"/>
        <end position="270"/>
    </location>
</feature>
<dbReference type="PROSITE" id="PS50023">
    <property type="entry name" value="LIM_DOMAIN_2"/>
    <property type="match status" value="1"/>
</dbReference>
<dbReference type="InterPro" id="IPR047120">
    <property type="entry name" value="Pk/Esn/Tes"/>
</dbReference>
<reference evidence="15" key="1">
    <citation type="submission" date="2025-08" db="UniProtKB">
        <authorList>
            <consortium name="Ensembl"/>
        </authorList>
    </citation>
    <scope>IDENTIFICATION</scope>
</reference>
<feature type="compositionally biased region" description="Polar residues" evidence="12">
    <location>
        <begin position="588"/>
        <end position="632"/>
    </location>
</feature>
<name>A0A8C4QAY4_EPTBU</name>
<dbReference type="PROSITE" id="PS51303">
    <property type="entry name" value="PET"/>
    <property type="match status" value="1"/>
</dbReference>
<dbReference type="PANTHER" id="PTHR24211:SF15">
    <property type="entry name" value="PRICKLE-LIKE PROTEIN 1"/>
    <property type="match status" value="1"/>
</dbReference>
<dbReference type="SUPFAM" id="SSF57716">
    <property type="entry name" value="Glucocorticoid receptor-like (DNA-binding domain)"/>
    <property type="match status" value="2"/>
</dbReference>
<dbReference type="Pfam" id="PF06297">
    <property type="entry name" value="PET"/>
    <property type="match status" value="1"/>
</dbReference>
<sequence>MDRQVSGAFKSGLQAGSPGLSLSKAAWPTILQTPRNVPRLINSDEDSGCVLEEYAWIPPGLRPEQVYQFFSSLPEEKVPFLGSVGEQDRLKQLLQQLPPHDSEVQHCQTLDEEERKEQRLFNVQRKREAMGQGTALVVPHSPLTLSCQQCLQVVGVGKIAVFTSRVGPQACWHPGCFVCATCRELLVDLIYFYQERNVYCGRHHAELLKPRCAACDEIIFADECTEAEGRHWHTKHFCCQECACVLGGQRYVMKDGQPFCCFCFQTMCSDMCAACGKLIGIDQGQMMYAGQHWHANEICFSCAQCHTPLLGQPFLPCRDQIFCSKPCSSSSPPGSTMGHSHRPDDAEASDSSDSAFQSGRSRDSRLSSAAMACKPVVKNPNIRQPCPSLQTMGLGFESSSEVDPETYSGGLDMLSLQMDTLSLASQPMGQSSGHTWTSDEDFGLCHDSADDDLNIDDEDRRIGDRPTASSHCSTASTEFGVETFDRVRRYNVGSETLFCLLAEEKGLTACGSTSGAASLCRALRQRWHSPESVGSPSRAAEFEMTCLTSHDSVESLSLSTVTGLLGEGQSRRHEGLSKFSIPDLSKDSGMNGSEKMSNMGTLNSSIRGRSSDSLQSIGLPSPHQPSVTTSPRESVVPIDSRSPGSTPLPRTEKQAKPGVATSRLGQIDHGISAVPTGHFYADVHIGDVESGRNDLPQSVRTPRRSIADLREEGVRPRRHRRHRSRRARSDNALHLTGRRPATARATERRIRHNHALLANRSNEIDWHAMKPSSFAQGKACYPRAVSTFALQPEDFLRNDNDFIDTGWCSTCSSSYSSSDSEEEGFFLGEPIPRPLGPRQFAYSLPQSTRPSSTIGRQRSKRRKNCIIS</sequence>
<evidence type="ECO:0000256" key="2">
    <source>
        <dbReference type="ARBA" id="ARBA00008268"/>
    </source>
</evidence>
<protein>
    <submittedName>
        <fullName evidence="15">Prickle homolog 2b</fullName>
    </submittedName>
</protein>
<dbReference type="OMA" id="WHANEIC"/>
<dbReference type="InterPro" id="IPR033726">
    <property type="entry name" value="LIM2_prickle"/>
</dbReference>
<comment type="similarity">
    <text evidence="2">Belongs to the prickle / espinas / testin family.</text>
</comment>
<dbReference type="GeneTree" id="ENSGT00940000153629"/>
<keyword evidence="10" id="KW-0636">Prenylation</keyword>
<dbReference type="AlphaFoldDB" id="A0A8C4QAY4"/>
<keyword evidence="8" id="KW-0472">Membrane</keyword>
<evidence type="ECO:0000256" key="3">
    <source>
        <dbReference type="ARBA" id="ARBA00022481"/>
    </source>
</evidence>
<dbReference type="GO" id="GO:0012505">
    <property type="term" value="C:endomembrane system"/>
    <property type="evidence" value="ECO:0007669"/>
    <property type="project" value="UniProtKB-SubCell"/>
</dbReference>
<dbReference type="PANTHER" id="PTHR24211">
    <property type="entry name" value="LIM DOMAIN-CONTAINING PROTEIN"/>
    <property type="match status" value="1"/>
</dbReference>
<feature type="region of interest" description="Disordered" evidence="12">
    <location>
        <begin position="568"/>
        <end position="664"/>
    </location>
</feature>
<evidence type="ECO:0000256" key="9">
    <source>
        <dbReference type="ARBA" id="ARBA00023288"/>
    </source>
</evidence>
<organism evidence="15 16">
    <name type="scientific">Eptatretus burgeri</name>
    <name type="common">Inshore hagfish</name>
    <dbReference type="NCBI Taxonomy" id="7764"/>
    <lineage>
        <taxon>Eukaryota</taxon>
        <taxon>Metazoa</taxon>
        <taxon>Chordata</taxon>
        <taxon>Craniata</taxon>
        <taxon>Vertebrata</taxon>
        <taxon>Cyclostomata</taxon>
        <taxon>Myxini</taxon>
        <taxon>Myxiniformes</taxon>
        <taxon>Myxinidae</taxon>
        <taxon>Eptatretinae</taxon>
        <taxon>Eptatretus</taxon>
    </lineage>
</organism>
<evidence type="ECO:0000256" key="12">
    <source>
        <dbReference type="SAM" id="MobiDB-lite"/>
    </source>
</evidence>
<keyword evidence="3" id="KW-0488">Methylation</keyword>
<dbReference type="FunFam" id="2.10.110.10:FF:000005">
    <property type="entry name" value="Testin isoform 1"/>
    <property type="match status" value="1"/>
</dbReference>
<evidence type="ECO:0000256" key="11">
    <source>
        <dbReference type="PROSITE-ProRule" id="PRU00125"/>
    </source>
</evidence>
<dbReference type="FunFam" id="2.10.110.10:FF:000035">
    <property type="entry name" value="prickle-like protein 2 isoform X1"/>
    <property type="match status" value="1"/>
</dbReference>
<dbReference type="InterPro" id="IPR001781">
    <property type="entry name" value="Znf_LIM"/>
</dbReference>
<accession>A0A8C4QAY4</accession>
<keyword evidence="5" id="KW-0677">Repeat</keyword>
<evidence type="ECO:0000256" key="4">
    <source>
        <dbReference type="ARBA" id="ARBA00022723"/>
    </source>
</evidence>
<evidence type="ECO:0000256" key="1">
    <source>
        <dbReference type="ARBA" id="ARBA00004308"/>
    </source>
</evidence>
<dbReference type="Proteomes" id="UP000694388">
    <property type="component" value="Unplaced"/>
</dbReference>
<feature type="compositionally biased region" description="Basic residues" evidence="12">
    <location>
        <begin position="857"/>
        <end position="868"/>
    </location>
</feature>
<evidence type="ECO:0000256" key="8">
    <source>
        <dbReference type="ARBA" id="ARBA00023136"/>
    </source>
</evidence>
<keyword evidence="4 11" id="KW-0479">Metal-binding</keyword>
<keyword evidence="9" id="KW-0449">Lipoprotein</keyword>
<evidence type="ECO:0000313" key="16">
    <source>
        <dbReference type="Proteomes" id="UP000694388"/>
    </source>
</evidence>
<dbReference type="GO" id="GO:0008270">
    <property type="term" value="F:zinc ion binding"/>
    <property type="evidence" value="ECO:0007669"/>
    <property type="project" value="InterPro"/>
</dbReference>
<evidence type="ECO:0000259" key="13">
    <source>
        <dbReference type="PROSITE" id="PS50023"/>
    </source>
</evidence>
<dbReference type="SMART" id="SM00132">
    <property type="entry name" value="LIM"/>
    <property type="match status" value="3"/>
</dbReference>
<reference evidence="15" key="2">
    <citation type="submission" date="2025-09" db="UniProtKB">
        <authorList>
            <consortium name="Ensembl"/>
        </authorList>
    </citation>
    <scope>IDENTIFICATION</scope>
</reference>
<evidence type="ECO:0000259" key="14">
    <source>
        <dbReference type="PROSITE" id="PS51303"/>
    </source>
</evidence>
<keyword evidence="7 11" id="KW-0440">LIM domain</keyword>
<dbReference type="CDD" id="cd09418">
    <property type="entry name" value="LIM2_Prickle"/>
    <property type="match status" value="1"/>
</dbReference>